<dbReference type="InterPro" id="IPR000719">
    <property type="entry name" value="Prot_kinase_dom"/>
</dbReference>
<keyword evidence="7" id="KW-1185">Reference proteome</keyword>
<keyword evidence="1" id="KW-0677">Repeat</keyword>
<feature type="domain" description="Protein kinase" evidence="5">
    <location>
        <begin position="98"/>
        <end position="355"/>
    </location>
</feature>
<proteinExistence type="predicted"/>
<dbReference type="PANTHER" id="PTHR45586">
    <property type="entry name" value="TPR REPEAT-CONTAINING PROTEIN PA4667"/>
    <property type="match status" value="1"/>
</dbReference>
<dbReference type="SUPFAM" id="SSF56112">
    <property type="entry name" value="Protein kinase-like (PK-like)"/>
    <property type="match status" value="1"/>
</dbReference>
<feature type="repeat" description="TPR" evidence="3">
    <location>
        <begin position="936"/>
        <end position="969"/>
    </location>
</feature>
<protein>
    <submittedName>
        <fullName evidence="6">Protein kinase</fullName>
        <ecNumber evidence="6">2.7.11.1</ecNumber>
    </submittedName>
</protein>
<dbReference type="PROSITE" id="PS50011">
    <property type="entry name" value="PROTEIN_KINASE_DOM"/>
    <property type="match status" value="1"/>
</dbReference>
<dbReference type="Pfam" id="PF13432">
    <property type="entry name" value="TPR_16"/>
    <property type="match status" value="2"/>
</dbReference>
<dbReference type="STRING" id="52.CMC5_050960"/>
<dbReference type="EC" id="2.7.11.1" evidence="6"/>
<dbReference type="GO" id="GO:0005524">
    <property type="term" value="F:ATP binding"/>
    <property type="evidence" value="ECO:0007669"/>
    <property type="project" value="InterPro"/>
</dbReference>
<dbReference type="SUPFAM" id="SSF48452">
    <property type="entry name" value="TPR-like"/>
    <property type="match status" value="6"/>
</dbReference>
<dbReference type="SMART" id="SM00028">
    <property type="entry name" value="TPR"/>
    <property type="match status" value="10"/>
</dbReference>
<dbReference type="Gene3D" id="1.10.510.10">
    <property type="entry name" value="Transferase(Phosphotransferase) domain 1"/>
    <property type="match status" value="1"/>
</dbReference>
<keyword evidence="6" id="KW-0418">Kinase</keyword>
<evidence type="ECO:0000259" key="5">
    <source>
        <dbReference type="PROSITE" id="PS50011"/>
    </source>
</evidence>
<evidence type="ECO:0000256" key="4">
    <source>
        <dbReference type="SAM" id="Coils"/>
    </source>
</evidence>
<organism evidence="6 7">
    <name type="scientific">Chondromyces crocatus</name>
    <dbReference type="NCBI Taxonomy" id="52"/>
    <lineage>
        <taxon>Bacteria</taxon>
        <taxon>Pseudomonadati</taxon>
        <taxon>Myxococcota</taxon>
        <taxon>Polyangia</taxon>
        <taxon>Polyangiales</taxon>
        <taxon>Polyangiaceae</taxon>
        <taxon>Chondromyces</taxon>
    </lineage>
</organism>
<dbReference type="Proteomes" id="UP000067626">
    <property type="component" value="Chromosome"/>
</dbReference>
<dbReference type="OrthoDB" id="5244639at2"/>
<dbReference type="InterPro" id="IPR011990">
    <property type="entry name" value="TPR-like_helical_dom_sf"/>
</dbReference>
<dbReference type="CDD" id="cd14014">
    <property type="entry name" value="STKc_PknB_like"/>
    <property type="match status" value="1"/>
</dbReference>
<feature type="coiled-coil region" evidence="4">
    <location>
        <begin position="472"/>
        <end position="499"/>
    </location>
</feature>
<dbReference type="PANTHER" id="PTHR45586:SF1">
    <property type="entry name" value="LIPOPOLYSACCHARIDE ASSEMBLY PROTEIN B"/>
    <property type="match status" value="1"/>
</dbReference>
<keyword evidence="2 3" id="KW-0802">TPR repeat</keyword>
<feature type="repeat" description="TPR" evidence="3">
    <location>
        <begin position="1155"/>
        <end position="1188"/>
    </location>
</feature>
<dbReference type="KEGG" id="ccro:CMC5_050960"/>
<evidence type="ECO:0000256" key="3">
    <source>
        <dbReference type="PROSITE-ProRule" id="PRU00339"/>
    </source>
</evidence>
<dbReference type="Pfam" id="PF00069">
    <property type="entry name" value="Pkinase"/>
    <property type="match status" value="1"/>
</dbReference>
<name>A0A0K1EJ96_CHOCO</name>
<dbReference type="Pfam" id="PF13176">
    <property type="entry name" value="TPR_7"/>
    <property type="match status" value="1"/>
</dbReference>
<dbReference type="RefSeq" id="WP_050432801.1">
    <property type="nucleotide sequence ID" value="NZ_CP012159.1"/>
</dbReference>
<dbReference type="InterPro" id="IPR051012">
    <property type="entry name" value="CellSynth/LPSAsmb/PSIAsmb"/>
</dbReference>
<keyword evidence="6" id="KW-0808">Transferase</keyword>
<dbReference type="Gene3D" id="3.30.200.20">
    <property type="entry name" value="Phosphorylase Kinase, domain 1"/>
    <property type="match status" value="1"/>
</dbReference>
<evidence type="ECO:0000256" key="1">
    <source>
        <dbReference type="ARBA" id="ARBA00022737"/>
    </source>
</evidence>
<sequence length="1765" mass="193840">MSIDIVRGELERLFSLEEMMSLSTELLGIDPGEIGGSASKASFARALTDRCVELDAVDALLDAVTASRGSVDARVRELGARGISLPEELAEGATFGDFTIVKKIGEGPRGIVYAAKRGDSERVLKVISRDASQGPRASRRFVTHVRLAARVQHENLPSGLEAGFVDARPWVAYEPVEGQPLGARIAKTGPLHFNEARAFLRGILGGLAALHEARLSHGAVRIENVILAPGKDGQPRPVLVDVGGDRLRGGWQSRRIARSSSPEQLRGQVADLAGDIYAFGVLLFEVLAGKSPFQGSSAVEIGIAHLTQAAPSLGVTAPKGWVPKELDELVHRLLLKTAENRPKNARAVLETLEELGRPTAEGPKKTITDEQFDDRVALLLADPGDADVAMAVEAAVEQGAEPAKVAEAFVMAADQFEESEDVNAEKIREGKKSLLFRAARIYESGKEHAKSEEMYAAILALDPEDDIAFTALEELRKTLGKHEELVEMLLERSEKATENSERARALNEIGHLYVRELEDKDQGVFAFAQALSQAPENDEYAVDLERAAGSDMKIWAEALQILSQATTSEEMSSDGKLALFNRLGPWYAEKIARPDMGLPCFQFVLSLDPANDRALEGVAQLYRRAQQWQELGQVLLSRADRAPTPAAARDMRAEAAELLETRLNEPQKARDLYDQIFTEDPGHTRAADALLGLYRRAEDHLGTARILEQRAEALRGEERVEVMCKLAELYEDQLNDMAEATRRYEAALEVDARALTALRGLDRIYNRTGRYKELLVNLERQVAVAATPRQRINLYERMAGIYDEEFLDHQMASEALEIILKIDPAHEGSLTALTRHYRALNRWEDVVELHDRQLALATDDKRREELLLASGRVLLDQIGSPERARKAYEKVLELNPNHAGALESLAHVRAATGDAAAALTAVESLAEKAQAPDAKAEQWIRAAKMLEERGDRDGAIERYKRALDAQPDNQGAQTALRAAYLSRGDATSAVELISRIIDVTEGNLAKARLYGEMAEILKDKLSDDTRAAEAATKAVDLDPTSVLGLLISGDIAFEANRHLEAAKSYESLAARVDVMPQAQGLRMLLRYVDSLSKSGSTSKAIGTVKTLLTLAPDNPAAIGRAAKVNLDAGKAKEAAALYTDLIKRFSDDLSTSDRADALIHLGQARLDSGDADGAIEPLTEAADLVPESPLPLRLLGKVYEAKGNWEEVVRQRTRHLDMVVGEERSAMLLEIGDIVATQLNDRTRAAKSYVAALDERPDDRKILTKLMQLYSEEKDWGKLVEVVLKLASKVDDRKQKAKYLHTAAIVSSRQMGDLDRAVAFYDEVLDLDPSLVKALEEAIELRGEKGDHEGVERLLNVQLERATEAGDKDKMLATFDKLGYLYKDRLDLTTEAIDAFEAAQTLDPDNEVRNDLLAAIYASDPAQFLDKAVAAQLPILRRSPYKPDSYKLLRKLYTEAKRADSSFCVCQALVSLNAAEPDEERFFRRLRPESVAAAQDRLNEDDWARLVMHTEADPLLTSVFSVIEPAVLRKNGQALEVLGYQLAYAVDLVRHPYPMSQTIYYACGVLGMDPPVTFQNPNDGGGVNFLHAHTPAIVLGAAALAMDLPTQAAAFIAARHLTYYRPGLYLRHLVPTGTGLRAWLFAAIKLISPTFPISKDLEGPVRDNLAVLEPTIVGPARDQLASAVSKLLQAGAIDLKRWVSGVDLTADRAGFLLSNDLELAQEMIKASDEASAALPHKDRLKELLLYSVSEEYFALRRRIGINIDS</sequence>
<dbReference type="Gene3D" id="1.25.40.10">
    <property type="entry name" value="Tetratricopeptide repeat domain"/>
    <property type="match status" value="5"/>
</dbReference>
<dbReference type="InterPro" id="IPR019734">
    <property type="entry name" value="TPR_rpt"/>
</dbReference>
<reference evidence="6 7" key="1">
    <citation type="submission" date="2015-07" db="EMBL/GenBank/DDBJ databases">
        <title>Genome analysis of myxobacterium Chondromyces crocatus Cm c5 reveals a high potential for natural compound synthesis and the genetic basis for the loss of fruiting body formation.</title>
        <authorList>
            <person name="Zaburannyi N."/>
            <person name="Bunk B."/>
            <person name="Maier J."/>
            <person name="Overmann J."/>
            <person name="Mueller R."/>
        </authorList>
    </citation>
    <scope>NUCLEOTIDE SEQUENCE [LARGE SCALE GENOMIC DNA]</scope>
    <source>
        <strain evidence="6 7">Cm c5</strain>
    </source>
</reference>
<dbReference type="Pfam" id="PF14559">
    <property type="entry name" value="TPR_19"/>
    <property type="match status" value="1"/>
</dbReference>
<gene>
    <name evidence="6" type="ORF">CMC5_050960</name>
</gene>
<dbReference type="PROSITE" id="PS50005">
    <property type="entry name" value="TPR"/>
    <property type="match status" value="2"/>
</dbReference>
<evidence type="ECO:0000313" key="6">
    <source>
        <dbReference type="EMBL" id="AKT40939.1"/>
    </source>
</evidence>
<evidence type="ECO:0000313" key="7">
    <source>
        <dbReference type="Proteomes" id="UP000067626"/>
    </source>
</evidence>
<evidence type="ECO:0000256" key="2">
    <source>
        <dbReference type="ARBA" id="ARBA00022803"/>
    </source>
</evidence>
<dbReference type="Pfam" id="PF13181">
    <property type="entry name" value="TPR_8"/>
    <property type="match status" value="2"/>
</dbReference>
<dbReference type="GO" id="GO:0004674">
    <property type="term" value="F:protein serine/threonine kinase activity"/>
    <property type="evidence" value="ECO:0007669"/>
    <property type="project" value="UniProtKB-EC"/>
</dbReference>
<dbReference type="InterPro" id="IPR011009">
    <property type="entry name" value="Kinase-like_dom_sf"/>
</dbReference>
<accession>A0A0K1EJ96</accession>
<dbReference type="EMBL" id="CP012159">
    <property type="protein sequence ID" value="AKT40939.1"/>
    <property type="molecule type" value="Genomic_DNA"/>
</dbReference>
<keyword evidence="4" id="KW-0175">Coiled coil</keyword>